<dbReference type="CDD" id="cd05930">
    <property type="entry name" value="A_NRPS"/>
    <property type="match status" value="1"/>
</dbReference>
<name>A0A849ABM1_9ACTN</name>
<feature type="region of interest" description="Disordered" evidence="1">
    <location>
        <begin position="164"/>
        <end position="184"/>
    </location>
</feature>
<dbReference type="Pfam" id="PF13193">
    <property type="entry name" value="AMP-binding_C"/>
    <property type="match status" value="1"/>
</dbReference>
<dbReference type="Gene3D" id="3.40.50.1820">
    <property type="entry name" value="alpha/beta hydrolase"/>
    <property type="match status" value="1"/>
</dbReference>
<dbReference type="Gene3D" id="3.30.300.30">
    <property type="match status" value="1"/>
</dbReference>
<protein>
    <submittedName>
        <fullName evidence="5">Amino acid adenylation domain-containing protein</fullName>
    </submittedName>
</protein>
<dbReference type="InterPro" id="IPR010071">
    <property type="entry name" value="AA_adenyl_dom"/>
</dbReference>
<dbReference type="AlphaFoldDB" id="A0A849ABM1"/>
<dbReference type="InterPro" id="IPR036736">
    <property type="entry name" value="ACP-like_sf"/>
</dbReference>
<dbReference type="NCBIfam" id="TIGR01733">
    <property type="entry name" value="AA-adenyl-dom"/>
    <property type="match status" value="1"/>
</dbReference>
<proteinExistence type="predicted"/>
<gene>
    <name evidence="5" type="ORF">HKD39_16850</name>
</gene>
<feature type="domain" description="AMP-binding enzyme C-terminal" evidence="4">
    <location>
        <begin position="615"/>
        <end position="689"/>
    </location>
</feature>
<dbReference type="SUPFAM" id="SSF56801">
    <property type="entry name" value="Acetyl-CoA synthetase-like"/>
    <property type="match status" value="1"/>
</dbReference>
<dbReference type="GO" id="GO:0043041">
    <property type="term" value="P:amino acid activation for nonribosomal peptide biosynthetic process"/>
    <property type="evidence" value="ECO:0007669"/>
    <property type="project" value="TreeGrafter"/>
</dbReference>
<accession>A0A849ABM1</accession>
<dbReference type="Gene3D" id="1.10.1200.10">
    <property type="entry name" value="ACP-like"/>
    <property type="match status" value="1"/>
</dbReference>
<dbReference type="GO" id="GO:0044550">
    <property type="term" value="P:secondary metabolite biosynthetic process"/>
    <property type="evidence" value="ECO:0007669"/>
    <property type="project" value="TreeGrafter"/>
</dbReference>
<dbReference type="GO" id="GO:0031177">
    <property type="term" value="F:phosphopantetheine binding"/>
    <property type="evidence" value="ECO:0007669"/>
    <property type="project" value="TreeGrafter"/>
</dbReference>
<dbReference type="InterPro" id="IPR045851">
    <property type="entry name" value="AMP-bd_C_sf"/>
</dbReference>
<dbReference type="InterPro" id="IPR000873">
    <property type="entry name" value="AMP-dep_synth/lig_dom"/>
</dbReference>
<dbReference type="SUPFAM" id="SSF53474">
    <property type="entry name" value="alpha/beta-Hydrolases"/>
    <property type="match status" value="1"/>
</dbReference>
<dbReference type="InterPro" id="IPR029058">
    <property type="entry name" value="AB_hydrolase_fold"/>
</dbReference>
<feature type="compositionally biased region" description="Basic and acidic residues" evidence="1">
    <location>
        <begin position="1083"/>
        <end position="1105"/>
    </location>
</feature>
<evidence type="ECO:0000313" key="6">
    <source>
        <dbReference type="Proteomes" id="UP000562984"/>
    </source>
</evidence>
<dbReference type="InterPro" id="IPR009081">
    <property type="entry name" value="PP-bd_ACP"/>
</dbReference>
<dbReference type="Pfam" id="PF00550">
    <property type="entry name" value="PP-binding"/>
    <property type="match status" value="1"/>
</dbReference>
<feature type="domain" description="Carrier" evidence="3">
    <location>
        <begin position="734"/>
        <end position="795"/>
    </location>
</feature>
<reference evidence="5 6" key="1">
    <citation type="submission" date="2020-05" db="EMBL/GenBank/DDBJ databases">
        <title>Nakamurella sp. DB0629 isolated from air conditioner.</title>
        <authorList>
            <person name="Kim D.H."/>
            <person name="Kim D.-U."/>
        </authorList>
    </citation>
    <scope>NUCLEOTIDE SEQUENCE [LARGE SCALE GENOMIC DNA]</scope>
    <source>
        <strain evidence="5 6">DB0629</strain>
    </source>
</reference>
<evidence type="ECO:0000259" key="3">
    <source>
        <dbReference type="Pfam" id="PF00550"/>
    </source>
</evidence>
<evidence type="ECO:0000256" key="1">
    <source>
        <dbReference type="SAM" id="MobiDB-lite"/>
    </source>
</evidence>
<dbReference type="GO" id="GO:0005737">
    <property type="term" value="C:cytoplasm"/>
    <property type="evidence" value="ECO:0007669"/>
    <property type="project" value="TreeGrafter"/>
</dbReference>
<dbReference type="Gene3D" id="3.40.50.12780">
    <property type="entry name" value="N-terminal domain of ligase-like"/>
    <property type="match status" value="1"/>
</dbReference>
<comment type="caution">
    <text evidence="5">The sequence shown here is derived from an EMBL/GenBank/DDBJ whole genome shotgun (WGS) entry which is preliminary data.</text>
</comment>
<dbReference type="InterPro" id="IPR020845">
    <property type="entry name" value="AMP-binding_CS"/>
</dbReference>
<feature type="domain" description="AMP-dependent synthetase/ligase" evidence="2">
    <location>
        <begin position="218"/>
        <end position="558"/>
    </location>
</feature>
<feature type="compositionally biased region" description="Polar residues" evidence="1">
    <location>
        <begin position="171"/>
        <end position="184"/>
    </location>
</feature>
<dbReference type="PANTHER" id="PTHR45527">
    <property type="entry name" value="NONRIBOSOMAL PEPTIDE SYNTHETASE"/>
    <property type="match status" value="1"/>
</dbReference>
<keyword evidence="6" id="KW-1185">Reference proteome</keyword>
<feature type="region of interest" description="Disordered" evidence="1">
    <location>
        <begin position="1077"/>
        <end position="1125"/>
    </location>
</feature>
<dbReference type="EMBL" id="JABEND010000012">
    <property type="protein sequence ID" value="NNG37337.1"/>
    <property type="molecule type" value="Genomic_DNA"/>
</dbReference>
<dbReference type="PANTHER" id="PTHR45527:SF1">
    <property type="entry name" value="FATTY ACID SYNTHASE"/>
    <property type="match status" value="1"/>
</dbReference>
<organism evidence="5 6">
    <name type="scientific">Nakamurella aerolata</name>
    <dbReference type="NCBI Taxonomy" id="1656892"/>
    <lineage>
        <taxon>Bacteria</taxon>
        <taxon>Bacillati</taxon>
        <taxon>Actinomycetota</taxon>
        <taxon>Actinomycetes</taxon>
        <taxon>Nakamurellales</taxon>
        <taxon>Nakamurellaceae</taxon>
        <taxon>Nakamurella</taxon>
    </lineage>
</organism>
<evidence type="ECO:0000313" key="5">
    <source>
        <dbReference type="EMBL" id="NNG37337.1"/>
    </source>
</evidence>
<dbReference type="RefSeq" id="WP_171201036.1">
    <property type="nucleotide sequence ID" value="NZ_JABEND010000012.1"/>
</dbReference>
<evidence type="ECO:0000259" key="2">
    <source>
        <dbReference type="Pfam" id="PF00501"/>
    </source>
</evidence>
<dbReference type="InterPro" id="IPR025110">
    <property type="entry name" value="AMP-bd_C"/>
</dbReference>
<dbReference type="InterPro" id="IPR042099">
    <property type="entry name" value="ANL_N_sf"/>
</dbReference>
<dbReference type="Proteomes" id="UP000562984">
    <property type="component" value="Unassembled WGS sequence"/>
</dbReference>
<sequence>MSEPVFVGPASNAPGMEPTALRPFTIGGTGTLTQAAALPGPLSRAMAGRPQQPLAPALASYLAVLAALTGEESVCAELHLDARAPMVVAGTPGGAWPQWCTAVADALTAAGIDRPASAFTLRQPGLQVRLAGPELEVTVAAELWDERQLGQFADRWSAAAAALPAAPTATNEESTPSSGTVGTSYLGTVNDRERLLEIGTGKHRQLPDEPAAALILAAAAAHPDRIAIWHRDREVSYRELASLVHRFRAALADAAVAPGDVVAIRLPRGPEWIAAVIAVLDHRAVYLPLEVGGPADRQRDLIARAGAVLIVDEAFADKVGGAAALAPAPGRGPVPAPQDRESPAYVYYTSGSTGLPKGAVCSHAGLLNHLYAKVDDCALTENDVVLQATQATFDISLWQFAAPLLTGAHVVVLDHQDLMDVPTMLRILQRRGVTVAQFVPSYLDVLLTHLLAKPDEVQLLSQLRCVSVTGEAISKDLVTRFFRALPGRTLINAYGATEASDDTNHEILTQPPAGPTVMIGRPLGNVTVYVLDAADRLALPGAVGEIVFSGICVGVGYLGDPARTAAAFADDPIRPGERIYRSGDFGRWRADGVLEFHGRRDHQVKISGIRLELGEIEHWMRATDGIRAAAVVTVPSGNTKQLAAFVVADPGVMIDVPAWRAELSRRLPRGAVPTTITFVDDLPLNNNGKVDRVALAARARQQATDSTGQGGGEPTGAGRSDSVGDPALAGTAAVLAGAWAQALQIPVSAVSADADFFALGGTSMRALRAVAALDGLIGIDDLLRHPVLANLAAHVDRLAAGGAQASAPARAELLHLAGPGSDRAPALIFLPPAAGSAMAAQPLAAPFAEAFPQWDLLAARLPGHDVSVDGATVPLAAAAQALTEALAARSGPVVLWAHCDGAALAVQLRRAVPTVRAVVMAAQPERTTPALLRERAVFAVRDDDELAGIVAAQQGIDLRSGALTVEQQRRLGAVYRHDSLQANDYLLDQLEAAADPERADSGFGLIGAADGPADVTGTAAGVRVWEVNADDDPIAATVAGIQPWHAERQLRLADGGHLFPQSRPRETVAVLQQLLPTVDEGAGDSHRLETPDGPEDSDRAVEPRDSQGPAGSLNSVAAAARAGGG</sequence>
<feature type="region of interest" description="Disordered" evidence="1">
    <location>
        <begin position="698"/>
        <end position="723"/>
    </location>
</feature>
<dbReference type="Pfam" id="PF00501">
    <property type="entry name" value="AMP-binding"/>
    <property type="match status" value="1"/>
</dbReference>
<evidence type="ECO:0000259" key="4">
    <source>
        <dbReference type="Pfam" id="PF13193"/>
    </source>
</evidence>
<dbReference type="PROSITE" id="PS00455">
    <property type="entry name" value="AMP_BINDING"/>
    <property type="match status" value="1"/>
</dbReference>